<organism evidence="2 3">
    <name type="scientific">Leeuwenhoekiella marinoflava</name>
    <dbReference type="NCBI Taxonomy" id="988"/>
    <lineage>
        <taxon>Bacteria</taxon>
        <taxon>Pseudomonadati</taxon>
        <taxon>Bacteroidota</taxon>
        <taxon>Flavobacteriia</taxon>
        <taxon>Flavobacteriales</taxon>
        <taxon>Flavobacteriaceae</taxon>
        <taxon>Leeuwenhoekiella</taxon>
    </lineage>
</organism>
<dbReference type="Proteomes" id="UP000290608">
    <property type="component" value="Unassembled WGS sequence"/>
</dbReference>
<evidence type="ECO:0000313" key="3">
    <source>
        <dbReference type="Proteomes" id="UP000290608"/>
    </source>
</evidence>
<gene>
    <name evidence="2" type="ORF">DSL99_1836</name>
</gene>
<name>A0A4Q0PN76_9FLAO</name>
<dbReference type="EMBL" id="QOVL01000007">
    <property type="protein sequence ID" value="RXG30793.1"/>
    <property type="molecule type" value="Genomic_DNA"/>
</dbReference>
<comment type="caution">
    <text evidence="2">The sequence shown here is derived from an EMBL/GenBank/DDBJ whole genome shotgun (WGS) entry which is preliminary data.</text>
</comment>
<evidence type="ECO:0000256" key="1">
    <source>
        <dbReference type="SAM" id="Phobius"/>
    </source>
</evidence>
<sequence length="241" mass="27531">MNSNPKVEPFLKNHKFYTRTPKAQNRFLLALGLLAFAVLIIMIALSIYTGIYFIAILGFAIILSLVAPFFDVPSLKKNGKMIYYAPLFITEKPKNGLIKIHGGSLFDYYFAIDRTLNGRERTAYIMYEYLNGLLALIEAHKDQPQLRVQGTSYIINARTAKKLGFKTINTNGFQKLILIYNYFNILISNSIAKNKLSLPKLSNTKAFEAQISELAQRKAYIEKLRDSLNRRHSQMVQDFSS</sequence>
<accession>A0A4Q0PN76</accession>
<proteinExistence type="predicted"/>
<dbReference type="AlphaFoldDB" id="A0A4Q0PN76"/>
<keyword evidence="1" id="KW-1133">Transmembrane helix</keyword>
<feature type="transmembrane region" description="Helical" evidence="1">
    <location>
        <begin position="51"/>
        <end position="70"/>
    </location>
</feature>
<evidence type="ECO:0000313" key="2">
    <source>
        <dbReference type="EMBL" id="RXG30793.1"/>
    </source>
</evidence>
<feature type="transmembrane region" description="Helical" evidence="1">
    <location>
        <begin position="27"/>
        <end position="45"/>
    </location>
</feature>
<dbReference type="STRING" id="1122159.SAMN02745246_01822"/>
<reference evidence="2 3" key="1">
    <citation type="submission" date="2018-07" db="EMBL/GenBank/DDBJ databases">
        <title>Leeuwenhoekiella genomics.</title>
        <authorList>
            <person name="Tahon G."/>
            <person name="Willems A."/>
        </authorList>
    </citation>
    <scope>NUCLEOTIDE SEQUENCE [LARGE SCALE GENOMIC DNA]</scope>
    <source>
        <strain evidence="2 3">LMG 1345</strain>
    </source>
</reference>
<keyword evidence="1" id="KW-0812">Transmembrane</keyword>
<dbReference type="RefSeq" id="WP_073098913.1">
    <property type="nucleotide sequence ID" value="NZ_QOVL01000007.1"/>
</dbReference>
<keyword evidence="1" id="KW-0472">Membrane</keyword>
<protein>
    <submittedName>
        <fullName evidence="2">Uncharacterized protein</fullName>
    </submittedName>
</protein>